<comment type="caution">
    <text evidence="1">The sequence shown here is derived from an EMBL/GenBank/DDBJ whole genome shotgun (WGS) entry which is preliminary data.</text>
</comment>
<reference evidence="1" key="1">
    <citation type="journal article" date="2021" name="New Phytol.">
        <title>Evolutionary innovations through gain and loss of genes in the ectomycorrhizal Boletales.</title>
        <authorList>
            <person name="Wu G."/>
            <person name="Miyauchi S."/>
            <person name="Morin E."/>
            <person name="Kuo A."/>
            <person name="Drula E."/>
            <person name="Varga T."/>
            <person name="Kohler A."/>
            <person name="Feng B."/>
            <person name="Cao Y."/>
            <person name="Lipzen A."/>
            <person name="Daum C."/>
            <person name="Hundley H."/>
            <person name="Pangilinan J."/>
            <person name="Johnson J."/>
            <person name="Barry K."/>
            <person name="LaButti K."/>
            <person name="Ng V."/>
            <person name="Ahrendt S."/>
            <person name="Min B."/>
            <person name="Choi I.G."/>
            <person name="Park H."/>
            <person name="Plett J.M."/>
            <person name="Magnuson J."/>
            <person name="Spatafora J.W."/>
            <person name="Nagy L.G."/>
            <person name="Henrissat B."/>
            <person name="Grigoriev I.V."/>
            <person name="Yang Z.L."/>
            <person name="Xu J."/>
            <person name="Martin F.M."/>
        </authorList>
    </citation>
    <scope>NUCLEOTIDE SEQUENCE</scope>
    <source>
        <strain evidence="1">KUC20120723A-06</strain>
    </source>
</reference>
<sequence length="437" mass="47550">MAHSLAPTSSLPPLVRLPTHSTVQIRDALRKLSVLYFPLPAARPSLSRIDSAGAVPVLKERISGAVHVHKPKRTGRLVHDDGVTDSGYASAEEDEVDEDAEDGLGGDEAIDILRRDELERAFAIKWLTGFIKRSHTWVAGSDEVTDEEDARTCIIDDATKLLARFAGDDEPEEALTRQFSFPFGTDGDEVLSEGNINKPKNAPITAELNDAPLAPTDHTAVGLQSWASAILLAERMCADPKPFLGSVHNAQVIRVLELGAGTGLLSIVTAQIFTRLKIEASVTATDYHPSVLFNLSQNVATNNVPVNVHALDWSNPPHLESFDVVLAADVIYHPEHARWIKDCIEGMLKVDGVFWLIIPLRSTGRHEGMGGTVDEVFPSAASVQRVKQCAASDESGGKIMTGRRLAVVRKEEVGRLEGVGRADEGGYKLFEIRWVVE</sequence>
<evidence type="ECO:0000313" key="1">
    <source>
        <dbReference type="EMBL" id="KAH7920949.1"/>
    </source>
</evidence>
<proteinExistence type="predicted"/>
<gene>
    <name evidence="1" type="ORF">BV22DRAFT_1039237</name>
</gene>
<dbReference type="EMBL" id="MU266550">
    <property type="protein sequence ID" value="KAH7920949.1"/>
    <property type="molecule type" value="Genomic_DNA"/>
</dbReference>
<protein>
    <submittedName>
        <fullName evidence="1">Uncharacterized protein</fullName>
    </submittedName>
</protein>
<accession>A0ACB8B695</accession>
<evidence type="ECO:0000313" key="2">
    <source>
        <dbReference type="Proteomes" id="UP000790709"/>
    </source>
</evidence>
<name>A0ACB8B695_9AGAM</name>
<organism evidence="1 2">
    <name type="scientific">Leucogyrophana mollusca</name>
    <dbReference type="NCBI Taxonomy" id="85980"/>
    <lineage>
        <taxon>Eukaryota</taxon>
        <taxon>Fungi</taxon>
        <taxon>Dikarya</taxon>
        <taxon>Basidiomycota</taxon>
        <taxon>Agaricomycotina</taxon>
        <taxon>Agaricomycetes</taxon>
        <taxon>Agaricomycetidae</taxon>
        <taxon>Boletales</taxon>
        <taxon>Boletales incertae sedis</taxon>
        <taxon>Leucogyrophana</taxon>
    </lineage>
</organism>
<dbReference type="Proteomes" id="UP000790709">
    <property type="component" value="Unassembled WGS sequence"/>
</dbReference>
<keyword evidence="2" id="KW-1185">Reference proteome</keyword>